<name>A0A4C1X9T3_EUMVA</name>
<proteinExistence type="predicted"/>
<gene>
    <name evidence="1" type="ORF">EVAR_44589_1</name>
</gene>
<dbReference type="Proteomes" id="UP000299102">
    <property type="component" value="Unassembled WGS sequence"/>
</dbReference>
<sequence>MATRGRRSEGRGALKLRIASFASNSERLSSVRCTYCTRGDFVSVSLNETGKFSLVIAKNAGLTERHIQEYSRFTAADYDTPYPSFRCGIALRGSENPMRVFNHYQVACLRAPSLLQTSPSYIKRPPEAL</sequence>
<dbReference type="AlphaFoldDB" id="A0A4C1X9T3"/>
<evidence type="ECO:0000313" key="1">
    <source>
        <dbReference type="EMBL" id="GBP59913.1"/>
    </source>
</evidence>
<keyword evidence="2" id="KW-1185">Reference proteome</keyword>
<organism evidence="1 2">
    <name type="scientific">Eumeta variegata</name>
    <name type="common">Bagworm moth</name>
    <name type="synonym">Eumeta japonica</name>
    <dbReference type="NCBI Taxonomy" id="151549"/>
    <lineage>
        <taxon>Eukaryota</taxon>
        <taxon>Metazoa</taxon>
        <taxon>Ecdysozoa</taxon>
        <taxon>Arthropoda</taxon>
        <taxon>Hexapoda</taxon>
        <taxon>Insecta</taxon>
        <taxon>Pterygota</taxon>
        <taxon>Neoptera</taxon>
        <taxon>Endopterygota</taxon>
        <taxon>Lepidoptera</taxon>
        <taxon>Glossata</taxon>
        <taxon>Ditrysia</taxon>
        <taxon>Tineoidea</taxon>
        <taxon>Psychidae</taxon>
        <taxon>Oiketicinae</taxon>
        <taxon>Eumeta</taxon>
    </lineage>
</organism>
<comment type="caution">
    <text evidence="1">The sequence shown here is derived from an EMBL/GenBank/DDBJ whole genome shotgun (WGS) entry which is preliminary data.</text>
</comment>
<dbReference type="EMBL" id="BGZK01000773">
    <property type="protein sequence ID" value="GBP59913.1"/>
    <property type="molecule type" value="Genomic_DNA"/>
</dbReference>
<evidence type="ECO:0000313" key="2">
    <source>
        <dbReference type="Proteomes" id="UP000299102"/>
    </source>
</evidence>
<accession>A0A4C1X9T3</accession>
<protein>
    <submittedName>
        <fullName evidence="1">Uncharacterized protein</fullName>
    </submittedName>
</protein>
<reference evidence="1 2" key="1">
    <citation type="journal article" date="2019" name="Commun. Biol.">
        <title>The bagworm genome reveals a unique fibroin gene that provides high tensile strength.</title>
        <authorList>
            <person name="Kono N."/>
            <person name="Nakamura H."/>
            <person name="Ohtoshi R."/>
            <person name="Tomita M."/>
            <person name="Numata K."/>
            <person name="Arakawa K."/>
        </authorList>
    </citation>
    <scope>NUCLEOTIDE SEQUENCE [LARGE SCALE GENOMIC DNA]</scope>
</reference>